<proteinExistence type="predicted"/>
<protein>
    <recommendedName>
        <fullName evidence="3">SnoaL-like domain-containing protein</fullName>
    </recommendedName>
</protein>
<feature type="non-terminal residue" evidence="1">
    <location>
        <position position="110"/>
    </location>
</feature>
<keyword evidence="2" id="KW-1185">Reference proteome</keyword>
<evidence type="ECO:0000313" key="2">
    <source>
        <dbReference type="Proteomes" id="UP000485058"/>
    </source>
</evidence>
<dbReference type="Proteomes" id="UP000485058">
    <property type="component" value="Unassembled WGS sequence"/>
</dbReference>
<feature type="non-terminal residue" evidence="1">
    <location>
        <position position="1"/>
    </location>
</feature>
<sequence length="110" mass="11853">MSAAMLQGQAKPLMLRSTQVHQLARPRRCSQCVFAVSAIPAAEGARRGNAVSHASWEPRAPLHPSTLNVTYSGLSSGLVRSFFDSMNQRDLAAMVALLDPNVTYVNTGLQ</sequence>
<dbReference type="InterPro" id="IPR032710">
    <property type="entry name" value="NTF2-like_dom_sf"/>
</dbReference>
<gene>
    <name evidence="1" type="ORF">HaLaN_32256</name>
</gene>
<organism evidence="1 2">
    <name type="scientific">Haematococcus lacustris</name>
    <name type="common">Green alga</name>
    <name type="synonym">Haematococcus pluvialis</name>
    <dbReference type="NCBI Taxonomy" id="44745"/>
    <lineage>
        <taxon>Eukaryota</taxon>
        <taxon>Viridiplantae</taxon>
        <taxon>Chlorophyta</taxon>
        <taxon>core chlorophytes</taxon>
        <taxon>Chlorophyceae</taxon>
        <taxon>CS clade</taxon>
        <taxon>Chlamydomonadales</taxon>
        <taxon>Haematococcaceae</taxon>
        <taxon>Haematococcus</taxon>
    </lineage>
</organism>
<accession>A0A6A0AKZ4</accession>
<evidence type="ECO:0000313" key="1">
    <source>
        <dbReference type="EMBL" id="GFH32953.1"/>
    </source>
</evidence>
<dbReference type="EMBL" id="BLLF01007445">
    <property type="protein sequence ID" value="GFH32953.1"/>
    <property type="molecule type" value="Genomic_DNA"/>
</dbReference>
<dbReference type="AlphaFoldDB" id="A0A6A0AKZ4"/>
<reference evidence="1 2" key="1">
    <citation type="submission" date="2020-02" db="EMBL/GenBank/DDBJ databases">
        <title>Draft genome sequence of Haematococcus lacustris strain NIES-144.</title>
        <authorList>
            <person name="Morimoto D."/>
            <person name="Nakagawa S."/>
            <person name="Yoshida T."/>
            <person name="Sawayama S."/>
        </authorList>
    </citation>
    <scope>NUCLEOTIDE SEQUENCE [LARGE SCALE GENOMIC DNA]</scope>
    <source>
        <strain evidence="1 2">NIES-144</strain>
    </source>
</reference>
<name>A0A6A0AKZ4_HAELA</name>
<comment type="caution">
    <text evidence="1">The sequence shown here is derived from an EMBL/GenBank/DDBJ whole genome shotgun (WGS) entry which is preliminary data.</text>
</comment>
<dbReference type="Gene3D" id="3.10.450.50">
    <property type="match status" value="1"/>
</dbReference>
<evidence type="ECO:0008006" key="3">
    <source>
        <dbReference type="Google" id="ProtNLM"/>
    </source>
</evidence>
<dbReference type="SUPFAM" id="SSF54427">
    <property type="entry name" value="NTF2-like"/>
    <property type="match status" value="1"/>
</dbReference>